<dbReference type="SUPFAM" id="SSF55729">
    <property type="entry name" value="Acyl-CoA N-acyltransferases (Nat)"/>
    <property type="match status" value="1"/>
</dbReference>
<dbReference type="GO" id="GO:0016747">
    <property type="term" value="F:acyltransferase activity, transferring groups other than amino-acyl groups"/>
    <property type="evidence" value="ECO:0007669"/>
    <property type="project" value="InterPro"/>
</dbReference>
<name>A0A6B8RIM4_9BACL</name>
<evidence type="ECO:0000313" key="2">
    <source>
        <dbReference type="EMBL" id="QGQ95455.1"/>
    </source>
</evidence>
<dbReference type="KEGG" id="ppsc:EHS13_11455"/>
<keyword evidence="3" id="KW-1185">Reference proteome</keyword>
<evidence type="ECO:0000259" key="1">
    <source>
        <dbReference type="PROSITE" id="PS51186"/>
    </source>
</evidence>
<protein>
    <submittedName>
        <fullName evidence="2">GNAT family N-acetyltransferase</fullName>
    </submittedName>
</protein>
<dbReference type="Gene3D" id="3.40.630.30">
    <property type="match status" value="1"/>
</dbReference>
<sequence>MDSGVNSMPIEIKVASKDEIDIVYSTMVDAFKDYAGKLNPASGALSETTENILNTMNHGGGSVIAWDGLIATGSARFKFIEHYIYIGRVAVLPEYRGKGIGKAMLAFLEKMAEEKNISESRVEVRLSIPDNIEMYKRFS</sequence>
<dbReference type="InterPro" id="IPR000182">
    <property type="entry name" value="GNAT_dom"/>
</dbReference>
<keyword evidence="2" id="KW-0808">Transferase</keyword>
<dbReference type="PROSITE" id="PS51186">
    <property type="entry name" value="GNAT"/>
    <property type="match status" value="1"/>
</dbReference>
<reference evidence="3" key="1">
    <citation type="submission" date="2018-11" db="EMBL/GenBank/DDBJ databases">
        <title>Complete genome sequence of Paenibacillus sp. ML311-T8.</title>
        <authorList>
            <person name="Nam Y.-D."/>
            <person name="Kang J."/>
            <person name="Chung W.-H."/>
            <person name="Park Y.S."/>
        </authorList>
    </citation>
    <scope>NUCLEOTIDE SEQUENCE [LARGE SCALE GENOMIC DNA]</scope>
    <source>
        <strain evidence="3">ML311-T8</strain>
    </source>
</reference>
<evidence type="ECO:0000313" key="3">
    <source>
        <dbReference type="Proteomes" id="UP000426246"/>
    </source>
</evidence>
<gene>
    <name evidence="2" type="ORF">EHS13_11455</name>
</gene>
<dbReference type="InterPro" id="IPR016181">
    <property type="entry name" value="Acyl_CoA_acyltransferase"/>
</dbReference>
<feature type="domain" description="N-acetyltransferase" evidence="1">
    <location>
        <begin position="10"/>
        <end position="139"/>
    </location>
</feature>
<dbReference type="Proteomes" id="UP000426246">
    <property type="component" value="Chromosome"/>
</dbReference>
<dbReference type="Pfam" id="PF00583">
    <property type="entry name" value="Acetyltransf_1"/>
    <property type="match status" value="1"/>
</dbReference>
<dbReference type="EMBL" id="CP034235">
    <property type="protein sequence ID" value="QGQ95455.1"/>
    <property type="molecule type" value="Genomic_DNA"/>
</dbReference>
<proteinExistence type="predicted"/>
<dbReference type="CDD" id="cd04301">
    <property type="entry name" value="NAT_SF"/>
    <property type="match status" value="1"/>
</dbReference>
<accession>A0A6B8RIM4</accession>
<organism evidence="2 3">
    <name type="scientific">Paenibacillus psychroresistens</name>
    <dbReference type="NCBI Taxonomy" id="1778678"/>
    <lineage>
        <taxon>Bacteria</taxon>
        <taxon>Bacillati</taxon>
        <taxon>Bacillota</taxon>
        <taxon>Bacilli</taxon>
        <taxon>Bacillales</taxon>
        <taxon>Paenibacillaceae</taxon>
        <taxon>Paenibacillus</taxon>
    </lineage>
</organism>
<dbReference type="AlphaFoldDB" id="A0A6B8RIM4"/>